<dbReference type="PANTHER" id="PTHR21716:SF53">
    <property type="entry name" value="PERMEASE PERM-RELATED"/>
    <property type="match status" value="1"/>
</dbReference>
<evidence type="ECO:0000256" key="7">
    <source>
        <dbReference type="ARBA" id="ARBA00023136"/>
    </source>
</evidence>
<keyword evidence="3" id="KW-0813">Transport</keyword>
<feature type="transmembrane region" description="Helical" evidence="8">
    <location>
        <begin position="205"/>
        <end position="227"/>
    </location>
</feature>
<feature type="transmembrane region" description="Helical" evidence="8">
    <location>
        <begin position="267"/>
        <end position="284"/>
    </location>
</feature>
<accession>A0A8J7UTX1</accession>
<keyword evidence="6 8" id="KW-1133">Transmembrane helix</keyword>
<keyword evidence="7 8" id="KW-0472">Membrane</keyword>
<evidence type="ECO:0000256" key="2">
    <source>
        <dbReference type="ARBA" id="ARBA00009773"/>
    </source>
</evidence>
<evidence type="ECO:0000256" key="6">
    <source>
        <dbReference type="ARBA" id="ARBA00022989"/>
    </source>
</evidence>
<dbReference type="Proteomes" id="UP000673975">
    <property type="component" value="Unassembled WGS sequence"/>
</dbReference>
<evidence type="ECO:0000256" key="8">
    <source>
        <dbReference type="SAM" id="Phobius"/>
    </source>
</evidence>
<feature type="transmembrane region" description="Helical" evidence="8">
    <location>
        <begin position="20"/>
        <end position="50"/>
    </location>
</feature>
<feature type="transmembrane region" description="Helical" evidence="8">
    <location>
        <begin position="146"/>
        <end position="169"/>
    </location>
</feature>
<evidence type="ECO:0000256" key="1">
    <source>
        <dbReference type="ARBA" id="ARBA00004651"/>
    </source>
</evidence>
<keyword evidence="5 8" id="KW-0812">Transmembrane</keyword>
<dbReference type="GO" id="GO:0005886">
    <property type="term" value="C:plasma membrane"/>
    <property type="evidence" value="ECO:0007669"/>
    <property type="project" value="UniProtKB-SubCell"/>
</dbReference>
<dbReference type="AlphaFoldDB" id="A0A8J7UTX1"/>
<dbReference type="InterPro" id="IPR002549">
    <property type="entry name" value="AI-2E-like"/>
</dbReference>
<dbReference type="Pfam" id="PF01594">
    <property type="entry name" value="AI-2E_transport"/>
    <property type="match status" value="1"/>
</dbReference>
<reference evidence="9" key="1">
    <citation type="submission" date="2021-02" db="EMBL/GenBank/DDBJ databases">
        <title>Natronogracilivirga saccharolytica gen. nov. sp. nov. a new anaerobic, haloalkiliphilic carbohydrate-fermenting bacterium from soda lake and proposing of Cyclonatronumiaceae fam. nov. in the phylum Balneolaeota.</title>
        <authorList>
            <person name="Zhilina T.N."/>
            <person name="Sorokin D.Y."/>
            <person name="Zavarzina D.G."/>
            <person name="Toshchakov S.V."/>
            <person name="Kublanov I.V."/>
        </authorList>
    </citation>
    <scope>NUCLEOTIDE SEQUENCE</scope>
    <source>
        <strain evidence="9">Z-1702</strain>
    </source>
</reference>
<gene>
    <name evidence="9" type="ORF">NATSA_03870</name>
</gene>
<comment type="similarity">
    <text evidence="2">Belongs to the autoinducer-2 exporter (AI-2E) (TC 2.A.86) family.</text>
</comment>
<evidence type="ECO:0000256" key="5">
    <source>
        <dbReference type="ARBA" id="ARBA00022692"/>
    </source>
</evidence>
<dbReference type="PANTHER" id="PTHR21716">
    <property type="entry name" value="TRANSMEMBRANE PROTEIN"/>
    <property type="match status" value="1"/>
</dbReference>
<evidence type="ECO:0000256" key="3">
    <source>
        <dbReference type="ARBA" id="ARBA00022448"/>
    </source>
</evidence>
<feature type="transmembrane region" description="Helical" evidence="8">
    <location>
        <begin position="233"/>
        <end position="260"/>
    </location>
</feature>
<organism evidence="9 10">
    <name type="scientific">Natronogracilivirga saccharolytica</name>
    <dbReference type="NCBI Taxonomy" id="2812953"/>
    <lineage>
        <taxon>Bacteria</taxon>
        <taxon>Pseudomonadati</taxon>
        <taxon>Balneolota</taxon>
        <taxon>Balneolia</taxon>
        <taxon>Balneolales</taxon>
        <taxon>Cyclonatronaceae</taxon>
        <taxon>Natronogracilivirga</taxon>
    </lineage>
</organism>
<comment type="subcellular location">
    <subcellularLocation>
        <location evidence="1">Cell membrane</location>
        <topology evidence="1">Multi-pass membrane protein</topology>
    </subcellularLocation>
</comment>
<protein>
    <submittedName>
        <fullName evidence="9">AI-2E family transporter</fullName>
    </submittedName>
</protein>
<feature type="transmembrane region" description="Helical" evidence="8">
    <location>
        <begin position="62"/>
        <end position="84"/>
    </location>
</feature>
<keyword evidence="10" id="KW-1185">Reference proteome</keyword>
<name>A0A8J7UTX1_9BACT</name>
<evidence type="ECO:0000313" key="9">
    <source>
        <dbReference type="EMBL" id="MBP3191795.1"/>
    </source>
</evidence>
<evidence type="ECO:0000313" key="10">
    <source>
        <dbReference type="Proteomes" id="UP000673975"/>
    </source>
</evidence>
<proteinExistence type="inferred from homology"/>
<sequence length="382" mass="43006">MANQTTLPWYVKGTIVLGGLTLFVFFLITASSILVPFLFAVFFSVLLTPLSSFLERYRIHRIFSSLLSVLIGISFLAGVIFFFYNQIVNFAQDIGMIEDRINELFDQFSGFINAYLDVEPDAQLESAEEAIISFLRDNVEPLTRGVMTAATTLTMFFLIPIYVFLLLMYRDFLRDFFLMALSGRGEQGKKVEKVMNKVRSVIQNYITGMFLVICILAVLNSVALLIIGVDHAMFFGVFAAILNVIPFLGPIIGSILPIIYSLLTMDSLWYPVAVLATFYVIQLFESNLFTPMIVGQRVSLNPLVTLLAIFIGGQIWGLAGMILFIPALAMLKEIFDEVDSLRPYGYLLGKVKTREETEREYFTGRLARFKKTGQDTGKAESE</sequence>
<feature type="transmembrane region" description="Helical" evidence="8">
    <location>
        <begin position="304"/>
        <end position="325"/>
    </location>
</feature>
<dbReference type="RefSeq" id="WP_210510564.1">
    <property type="nucleotide sequence ID" value="NZ_JAFIDN010000002.1"/>
</dbReference>
<evidence type="ECO:0000256" key="4">
    <source>
        <dbReference type="ARBA" id="ARBA00022475"/>
    </source>
</evidence>
<comment type="caution">
    <text evidence="9">The sequence shown here is derived from an EMBL/GenBank/DDBJ whole genome shotgun (WGS) entry which is preliminary data.</text>
</comment>
<dbReference type="EMBL" id="JAFIDN010000002">
    <property type="protein sequence ID" value="MBP3191795.1"/>
    <property type="molecule type" value="Genomic_DNA"/>
</dbReference>
<keyword evidence="4" id="KW-1003">Cell membrane</keyword>
<dbReference type="GO" id="GO:0055085">
    <property type="term" value="P:transmembrane transport"/>
    <property type="evidence" value="ECO:0007669"/>
    <property type="project" value="TreeGrafter"/>
</dbReference>